<protein>
    <submittedName>
        <fullName evidence="1">Uncharacterized protein</fullName>
    </submittedName>
</protein>
<evidence type="ECO:0000313" key="2">
    <source>
        <dbReference type="Proteomes" id="UP000609726"/>
    </source>
</evidence>
<accession>A0ABX0NTL4</accession>
<proteinExistence type="predicted"/>
<sequence>MAAIANIAFCVELLLKCRDAKVAVSKHKRGGPLEPAKIGSKVWGHDLHDIFYELHRDVQATLKTLPRTPVWATAEVLDSTFFPG</sequence>
<gene>
    <name evidence="1" type="ORF">F2P45_13915</name>
</gene>
<comment type="caution">
    <text evidence="1">The sequence shown here is derived from an EMBL/GenBank/DDBJ whole genome shotgun (WGS) entry which is preliminary data.</text>
</comment>
<organism evidence="1 2">
    <name type="scientific">Massilia mucilaginosa</name>
    <dbReference type="NCBI Taxonomy" id="2609282"/>
    <lineage>
        <taxon>Bacteria</taxon>
        <taxon>Pseudomonadati</taxon>
        <taxon>Pseudomonadota</taxon>
        <taxon>Betaproteobacteria</taxon>
        <taxon>Burkholderiales</taxon>
        <taxon>Oxalobacteraceae</taxon>
        <taxon>Telluria group</taxon>
        <taxon>Massilia</taxon>
    </lineage>
</organism>
<evidence type="ECO:0000313" key="1">
    <source>
        <dbReference type="EMBL" id="NHZ90103.1"/>
    </source>
</evidence>
<dbReference type="Proteomes" id="UP000609726">
    <property type="component" value="Unassembled WGS sequence"/>
</dbReference>
<dbReference type="RefSeq" id="WP_166875844.1">
    <property type="nucleotide sequence ID" value="NZ_WHJH01000014.1"/>
</dbReference>
<reference evidence="1 2" key="1">
    <citation type="submission" date="2019-10" db="EMBL/GenBank/DDBJ databases">
        <title>Taxonomy of Antarctic Massilia spp.: description of Massilia rubra sp. nov., Massilia aquatica sp. nov., Massilia mucilaginosa sp. nov., Massilia frigida sp. nov. isolated from streams, lakes and regoliths.</title>
        <authorList>
            <person name="Holochova P."/>
            <person name="Sedlacek I."/>
            <person name="Kralova S."/>
            <person name="Maslanova I."/>
            <person name="Busse H.-J."/>
            <person name="Stankova E."/>
            <person name="Vrbovska V."/>
            <person name="Kovarovic V."/>
            <person name="Bartak M."/>
            <person name="Svec P."/>
            <person name="Pantucek R."/>
        </authorList>
    </citation>
    <scope>NUCLEOTIDE SEQUENCE [LARGE SCALE GENOMIC DNA]</scope>
    <source>
        <strain evidence="1 2">CCM 8733</strain>
    </source>
</reference>
<name>A0ABX0NTL4_9BURK</name>
<dbReference type="EMBL" id="WHJH01000014">
    <property type="protein sequence ID" value="NHZ90103.1"/>
    <property type="molecule type" value="Genomic_DNA"/>
</dbReference>
<keyword evidence="2" id="KW-1185">Reference proteome</keyword>